<proteinExistence type="predicted"/>
<evidence type="ECO:0000259" key="3">
    <source>
        <dbReference type="Pfam" id="PF23277"/>
    </source>
</evidence>
<dbReference type="GO" id="GO:0015631">
    <property type="term" value="F:tubulin binding"/>
    <property type="evidence" value="ECO:0007669"/>
    <property type="project" value="TreeGrafter"/>
</dbReference>
<organism evidence="4 5">
    <name type="scientific">Elysia marginata</name>
    <dbReference type="NCBI Taxonomy" id="1093978"/>
    <lineage>
        <taxon>Eukaryota</taxon>
        <taxon>Metazoa</taxon>
        <taxon>Spiralia</taxon>
        <taxon>Lophotrochozoa</taxon>
        <taxon>Mollusca</taxon>
        <taxon>Gastropoda</taxon>
        <taxon>Heterobranchia</taxon>
        <taxon>Euthyneura</taxon>
        <taxon>Panpulmonata</taxon>
        <taxon>Sacoglossa</taxon>
        <taxon>Placobranchoidea</taxon>
        <taxon>Plakobranchidae</taxon>
        <taxon>Elysia</taxon>
    </lineage>
</organism>
<keyword evidence="1" id="KW-0175">Coiled coil</keyword>
<dbReference type="Gene3D" id="2.60.40.10">
    <property type="entry name" value="Immunoglobulins"/>
    <property type="match status" value="5"/>
</dbReference>
<name>A0AAV4GXP0_9GAST</name>
<dbReference type="PANTHER" id="PTHR46348">
    <property type="entry name" value="DELETED IN LUNG AND ESOPHAGEAL CANCER PROTEIN 1"/>
    <property type="match status" value="1"/>
</dbReference>
<gene>
    <name evidence="4" type="ORF">ElyMa_004299700</name>
</gene>
<dbReference type="GO" id="GO:0005929">
    <property type="term" value="C:cilium"/>
    <property type="evidence" value="ECO:0007669"/>
    <property type="project" value="TreeGrafter"/>
</dbReference>
<protein>
    <submittedName>
        <fullName evidence="4">Deleted in lung and esophageal cancer protein 1</fullName>
    </submittedName>
</protein>
<evidence type="ECO:0000313" key="4">
    <source>
        <dbReference type="EMBL" id="GFR90259.1"/>
    </source>
</evidence>
<dbReference type="InterPro" id="IPR013783">
    <property type="entry name" value="Ig-like_fold"/>
</dbReference>
<dbReference type="GO" id="GO:0005737">
    <property type="term" value="C:cytoplasm"/>
    <property type="evidence" value="ECO:0007669"/>
    <property type="project" value="TreeGrafter"/>
</dbReference>
<evidence type="ECO:0000256" key="2">
    <source>
        <dbReference type="SAM" id="MobiDB-lite"/>
    </source>
</evidence>
<dbReference type="AlphaFoldDB" id="A0AAV4GXP0"/>
<reference evidence="4 5" key="1">
    <citation type="journal article" date="2021" name="Elife">
        <title>Chloroplast acquisition without the gene transfer in kleptoplastic sea slugs, Plakobranchus ocellatus.</title>
        <authorList>
            <person name="Maeda T."/>
            <person name="Takahashi S."/>
            <person name="Yoshida T."/>
            <person name="Shimamura S."/>
            <person name="Takaki Y."/>
            <person name="Nagai Y."/>
            <person name="Toyoda A."/>
            <person name="Suzuki Y."/>
            <person name="Arimoto A."/>
            <person name="Ishii H."/>
            <person name="Satoh N."/>
            <person name="Nishiyama T."/>
            <person name="Hasebe M."/>
            <person name="Maruyama T."/>
            <person name="Minagawa J."/>
            <person name="Obokata J."/>
            <person name="Shigenobu S."/>
        </authorList>
    </citation>
    <scope>NUCLEOTIDE SEQUENCE [LARGE SCALE GENOMIC DNA]</scope>
</reference>
<keyword evidence="5" id="KW-1185">Reference proteome</keyword>
<feature type="domain" description="Deleted in lung and esophageal cancer protein 1 Ig-like" evidence="3">
    <location>
        <begin position="315"/>
        <end position="405"/>
    </location>
</feature>
<dbReference type="Pfam" id="PF23277">
    <property type="entry name" value="Ig_Dlec1_1"/>
    <property type="match status" value="1"/>
</dbReference>
<feature type="region of interest" description="Disordered" evidence="2">
    <location>
        <begin position="1"/>
        <end position="29"/>
    </location>
</feature>
<sequence length="903" mass="101173">MSSPKTQPSARGQEPPMYLQRPSSGRSQDVRHILARTFRDLYTRDTIRPDTVKNLQVSKGGDDPYHEQYVDNLQKVYAEWQRRMDEAAMLERHIMQAQARAMSADERELNKASQSCDNYSTLGLPPVRSHFKSCIDSQLLHKYNLLTPSDYMVREAPPVPAPQGPKVPDYARDTLASRGHSRQQPDKPFLSQEVPQAWLPGEISEIPTHISDMDIPEETILPPISSASDKQAKFPKRNAWKEYMSEDQREENRKDLEMVQAKINFLRNPRHITPSAQSGGRTLIKANKKKPKEIGIQPVSEPSTPTESVVFVPSPPIVEFKNYKVGEVYEITLELKNMSAVMRQCRVLPPSSNIFSIGLGQFPGESGMVAPGMSCKYDIRFAPDSLKDYDDYITVQTQSTQPILVPLRARRPPPVLTLPSEVDLGNCLVGGVQATQLLVKNEGGPGRFCLMTRNKWPTTSIRTVIPSITKITIKQPPFEIHPATFELGSGQSAVLEVLFQPQAEKVFTQEMTICCDNCHASNFKLKGEGEYAKVGIAEVEMGLSEYSPGEFRDVSAQNLLRFDDLNPFTYTERLVKVVNHTKVELPFQWMVYKPIMPKNGPCDPESSSEVQQYRQQEEDRVPDMEAAFSVFPNNGILQPSETAQFRVTFAPPNEGDYHDVIHMMLQHVPPVAEGSLLQSGVQPKPSDIYSRSGITELGTHPDTEENANIFTPSVLPFKDVTGLELEVKAKCIPLAVVLHPYAIFMHVPLLQGSTVKRLFTMANHSYSTITFQWEPYTDSYLLEVEPPFGELDPGMAMDLEISITGVDPGTINHTLFCYVMNMAEPLHLHVQATVKGPELQLAQPSIDFGLVQVGQQVEKELTIINTAQILVKFSITDTPGHLETDDPMVVVLILKHSVNLVFD</sequence>
<dbReference type="InterPro" id="IPR059041">
    <property type="entry name" value="Ig_DLEC1_1"/>
</dbReference>
<dbReference type="GO" id="GO:0008285">
    <property type="term" value="P:negative regulation of cell population proliferation"/>
    <property type="evidence" value="ECO:0007669"/>
    <property type="project" value="InterPro"/>
</dbReference>
<evidence type="ECO:0000256" key="1">
    <source>
        <dbReference type="SAM" id="Coils"/>
    </source>
</evidence>
<evidence type="ECO:0000313" key="5">
    <source>
        <dbReference type="Proteomes" id="UP000762676"/>
    </source>
</evidence>
<comment type="caution">
    <text evidence="4">The sequence shown here is derived from an EMBL/GenBank/DDBJ whole genome shotgun (WGS) entry which is preliminary data.</text>
</comment>
<dbReference type="PANTHER" id="PTHR46348:SF1">
    <property type="entry name" value="DELETED IN LUNG AND ESOPHAGEAL CANCER PROTEIN 1"/>
    <property type="match status" value="1"/>
</dbReference>
<feature type="compositionally biased region" description="Polar residues" evidence="2">
    <location>
        <begin position="1"/>
        <end position="10"/>
    </location>
</feature>
<dbReference type="Proteomes" id="UP000762676">
    <property type="component" value="Unassembled WGS sequence"/>
</dbReference>
<dbReference type="EMBL" id="BMAT01008659">
    <property type="protein sequence ID" value="GFR90259.1"/>
    <property type="molecule type" value="Genomic_DNA"/>
</dbReference>
<accession>A0AAV4GXP0</accession>
<feature type="coiled-coil region" evidence="1">
    <location>
        <begin position="70"/>
        <end position="107"/>
    </location>
</feature>
<dbReference type="InterPro" id="IPR033304">
    <property type="entry name" value="DLEC1"/>
</dbReference>